<keyword evidence="4" id="KW-0496">Mitochondrion</keyword>
<reference evidence="9 10" key="1">
    <citation type="submission" date="2019-06" db="EMBL/GenBank/DDBJ databases">
        <title>Draft genomes of female and male turbot (Scophthalmus maximus).</title>
        <authorList>
            <person name="Xu H."/>
            <person name="Xu X.-W."/>
            <person name="Shao C."/>
            <person name="Chen S."/>
        </authorList>
    </citation>
    <scope>NUCLEOTIDE SEQUENCE [LARGE SCALE GENOMIC DNA]</scope>
    <source>
        <strain evidence="9">Ysfricsl-2016a</strain>
        <tissue evidence="9">Blood</tissue>
    </source>
</reference>
<evidence type="ECO:0000313" key="9">
    <source>
        <dbReference type="EMBL" id="KAF0045232.1"/>
    </source>
</evidence>
<organism evidence="9 10">
    <name type="scientific">Scophthalmus maximus</name>
    <name type="common">Turbot</name>
    <name type="synonym">Psetta maxima</name>
    <dbReference type="NCBI Taxonomy" id="52904"/>
    <lineage>
        <taxon>Eukaryota</taxon>
        <taxon>Metazoa</taxon>
        <taxon>Chordata</taxon>
        <taxon>Craniata</taxon>
        <taxon>Vertebrata</taxon>
        <taxon>Euteleostomi</taxon>
        <taxon>Actinopterygii</taxon>
        <taxon>Neopterygii</taxon>
        <taxon>Teleostei</taxon>
        <taxon>Neoteleostei</taxon>
        <taxon>Acanthomorphata</taxon>
        <taxon>Carangaria</taxon>
        <taxon>Pleuronectiformes</taxon>
        <taxon>Pleuronectoidei</taxon>
        <taxon>Scophthalmidae</taxon>
        <taxon>Scophthalmus</taxon>
    </lineage>
</organism>
<proteinExistence type="inferred from homology"/>
<keyword evidence="3 8" id="KW-0689">Ribosomal protein</keyword>
<evidence type="ECO:0000256" key="3">
    <source>
        <dbReference type="ARBA" id="ARBA00022980"/>
    </source>
</evidence>
<name>A0A6A4TT37_SCOMX</name>
<sequence>MSSFSRSAQQWATFARSWFVIDAKMQPPGKIASMCSIRLQGKHKPIYHAISDCGDHVVVINTKEIAFSGNKWEQKVYSSHTGYPGGFKQVTAAQLHHKDPKAIMKLAVYGMLPKNLQRRTMMQRLHIFADDTSRLQDEMKSKLPDAGNTEDFHIIASLNATDSSNVFSHGCSAGGTTFTLVVESFLTGDTKKQQTARNNDWIQVSFQYDVSGHLARKRFPQ</sequence>
<dbReference type="GO" id="GO:0003729">
    <property type="term" value="F:mRNA binding"/>
    <property type="evidence" value="ECO:0007669"/>
    <property type="project" value="TreeGrafter"/>
</dbReference>
<accession>A0A6A4TT37</accession>
<gene>
    <name evidence="9" type="ORF">F2P81_001761</name>
</gene>
<dbReference type="GO" id="GO:0006412">
    <property type="term" value="P:translation"/>
    <property type="evidence" value="ECO:0007669"/>
    <property type="project" value="InterPro"/>
</dbReference>
<dbReference type="Gene3D" id="3.90.1180.10">
    <property type="entry name" value="Ribosomal protein L13"/>
    <property type="match status" value="1"/>
</dbReference>
<protein>
    <recommendedName>
        <fullName evidence="6">Large ribosomal subunit protein uL13m</fullName>
    </recommendedName>
    <alternativeName>
        <fullName evidence="7">39S ribosomal protein L13, mitochondrial</fullName>
    </alternativeName>
</protein>
<dbReference type="InterPro" id="IPR023563">
    <property type="entry name" value="Ribosomal_uL13_CS"/>
</dbReference>
<dbReference type="InterPro" id="IPR005823">
    <property type="entry name" value="Ribosomal_uL13_bac-type"/>
</dbReference>
<evidence type="ECO:0000256" key="1">
    <source>
        <dbReference type="ARBA" id="ARBA00004173"/>
    </source>
</evidence>
<evidence type="ECO:0000256" key="4">
    <source>
        <dbReference type="ARBA" id="ARBA00023128"/>
    </source>
</evidence>
<dbReference type="Proteomes" id="UP000438429">
    <property type="component" value="Unassembled WGS sequence"/>
</dbReference>
<evidence type="ECO:0000256" key="6">
    <source>
        <dbReference type="ARBA" id="ARBA00068950"/>
    </source>
</evidence>
<dbReference type="CDD" id="cd00392">
    <property type="entry name" value="Ribosomal_L13"/>
    <property type="match status" value="1"/>
</dbReference>
<dbReference type="InterPro" id="IPR005822">
    <property type="entry name" value="Ribosomal_uL13"/>
</dbReference>
<evidence type="ECO:0000313" key="10">
    <source>
        <dbReference type="Proteomes" id="UP000438429"/>
    </source>
</evidence>
<dbReference type="SUPFAM" id="SSF52161">
    <property type="entry name" value="Ribosomal protein L13"/>
    <property type="match status" value="1"/>
</dbReference>
<dbReference type="NCBIfam" id="TIGR01066">
    <property type="entry name" value="rplM_bact"/>
    <property type="match status" value="1"/>
</dbReference>
<evidence type="ECO:0000256" key="7">
    <source>
        <dbReference type="ARBA" id="ARBA00075605"/>
    </source>
</evidence>
<dbReference type="GO" id="GO:0005762">
    <property type="term" value="C:mitochondrial large ribosomal subunit"/>
    <property type="evidence" value="ECO:0007669"/>
    <property type="project" value="TreeGrafter"/>
</dbReference>
<dbReference type="HAMAP" id="MF_01366">
    <property type="entry name" value="Ribosomal_uL13"/>
    <property type="match status" value="1"/>
</dbReference>
<dbReference type="GO" id="GO:0003735">
    <property type="term" value="F:structural constituent of ribosome"/>
    <property type="evidence" value="ECO:0007669"/>
    <property type="project" value="InterPro"/>
</dbReference>
<evidence type="ECO:0000256" key="5">
    <source>
        <dbReference type="ARBA" id="ARBA00023274"/>
    </source>
</evidence>
<comment type="subcellular location">
    <subcellularLocation>
        <location evidence="1">Mitochondrion</location>
    </subcellularLocation>
</comment>
<evidence type="ECO:0000256" key="2">
    <source>
        <dbReference type="ARBA" id="ARBA00006227"/>
    </source>
</evidence>
<dbReference type="PROSITE" id="PS00783">
    <property type="entry name" value="RIBOSOMAL_L13"/>
    <property type="match status" value="1"/>
</dbReference>
<dbReference type="Pfam" id="PF00572">
    <property type="entry name" value="Ribosomal_L13"/>
    <property type="match status" value="1"/>
</dbReference>
<dbReference type="PANTHER" id="PTHR11545">
    <property type="entry name" value="RIBOSOMAL PROTEIN L13"/>
    <property type="match status" value="1"/>
</dbReference>
<evidence type="ECO:0000256" key="8">
    <source>
        <dbReference type="RuleBase" id="RU003877"/>
    </source>
</evidence>
<dbReference type="AlphaFoldDB" id="A0A6A4TT37"/>
<keyword evidence="5 8" id="KW-0687">Ribonucleoprotein</keyword>
<dbReference type="InterPro" id="IPR036899">
    <property type="entry name" value="Ribosomal_uL13_sf"/>
</dbReference>
<comment type="caution">
    <text evidence="9">The sequence shown here is derived from an EMBL/GenBank/DDBJ whole genome shotgun (WGS) entry which is preliminary data.</text>
</comment>
<dbReference type="PANTHER" id="PTHR11545:SF2">
    <property type="entry name" value="LARGE RIBOSOMAL SUBUNIT PROTEIN UL13M"/>
    <property type="match status" value="1"/>
</dbReference>
<dbReference type="GO" id="GO:0017148">
    <property type="term" value="P:negative regulation of translation"/>
    <property type="evidence" value="ECO:0007669"/>
    <property type="project" value="TreeGrafter"/>
</dbReference>
<dbReference type="FunFam" id="3.90.1180.10:FF:000030">
    <property type="entry name" value="39S ribosomal protein L13, mitochondrial"/>
    <property type="match status" value="1"/>
</dbReference>
<dbReference type="EMBL" id="VEVO01000002">
    <property type="protein sequence ID" value="KAF0045232.1"/>
    <property type="molecule type" value="Genomic_DNA"/>
</dbReference>
<comment type="similarity">
    <text evidence="2 8">Belongs to the universal ribosomal protein uL13 family.</text>
</comment>